<keyword evidence="10 15" id="KW-0234">DNA repair</keyword>
<keyword evidence="6 15" id="KW-0863">Zinc-finger</keyword>
<proteinExistence type="inferred from homology"/>
<dbReference type="GO" id="GO:0140078">
    <property type="term" value="F:class I DNA-(apurinic or apyrimidinic site) endonuclease activity"/>
    <property type="evidence" value="ECO:0007669"/>
    <property type="project" value="UniProtKB-EC"/>
</dbReference>
<dbReference type="InterPro" id="IPR010979">
    <property type="entry name" value="Ribosomal_uS13-like_H2TH"/>
</dbReference>
<keyword evidence="4 15" id="KW-0479">Metal-binding</keyword>
<keyword evidence="7 15" id="KW-0378">Hydrolase</keyword>
<evidence type="ECO:0000256" key="9">
    <source>
        <dbReference type="ARBA" id="ARBA00023125"/>
    </source>
</evidence>
<comment type="catalytic activity">
    <reaction evidence="14 15">
        <text>2'-deoxyribonucleotide-(2'-deoxyribose 5'-phosphate)-2'-deoxyribonucleotide-DNA = a 3'-end 2'-deoxyribonucleotide-(2,3-dehydro-2,3-deoxyribose 5'-phosphate)-DNA + a 5'-end 5'-phospho-2'-deoxyribonucleoside-DNA + H(+)</text>
        <dbReference type="Rhea" id="RHEA:66592"/>
        <dbReference type="Rhea" id="RHEA-COMP:13180"/>
        <dbReference type="Rhea" id="RHEA-COMP:16897"/>
        <dbReference type="Rhea" id="RHEA-COMP:17067"/>
        <dbReference type="ChEBI" id="CHEBI:15378"/>
        <dbReference type="ChEBI" id="CHEBI:136412"/>
        <dbReference type="ChEBI" id="CHEBI:157695"/>
        <dbReference type="ChEBI" id="CHEBI:167181"/>
        <dbReference type="EC" id="4.2.99.18"/>
    </reaction>
</comment>
<dbReference type="GO" id="GO:0006284">
    <property type="term" value="P:base-excision repair"/>
    <property type="evidence" value="ECO:0007669"/>
    <property type="project" value="InterPro"/>
</dbReference>
<dbReference type="CDD" id="cd08966">
    <property type="entry name" value="EcFpg-like_N"/>
    <property type="match status" value="1"/>
</dbReference>
<evidence type="ECO:0000259" key="16">
    <source>
        <dbReference type="PROSITE" id="PS51066"/>
    </source>
</evidence>
<gene>
    <name evidence="15" type="primary">mutM</name>
    <name evidence="15" type="synonym">fpg</name>
    <name evidence="18" type="ORF">Tel_00395</name>
</gene>
<dbReference type="InterPro" id="IPR035937">
    <property type="entry name" value="FPG_N"/>
</dbReference>
<dbReference type="Proteomes" id="UP000055136">
    <property type="component" value="Chromosome"/>
</dbReference>
<protein>
    <recommendedName>
        <fullName evidence="15">Formamidopyrimidine-DNA glycosylase</fullName>
        <shortName evidence="15">Fapy-DNA glycosylase</shortName>
        <ecNumber evidence="15">3.2.2.23</ecNumber>
    </recommendedName>
    <alternativeName>
        <fullName evidence="15">DNA-(apurinic or apyrimidinic site) lyase MutM</fullName>
        <shortName evidence="15">AP lyase MutM</shortName>
        <ecNumber evidence="15">4.2.99.18</ecNumber>
    </alternativeName>
</protein>
<evidence type="ECO:0000256" key="2">
    <source>
        <dbReference type="ARBA" id="ARBA00009409"/>
    </source>
</evidence>
<dbReference type="STRING" id="1748243.Tel_00395"/>
<dbReference type="InterPro" id="IPR010663">
    <property type="entry name" value="Znf_FPG/IleRS"/>
</dbReference>
<evidence type="ECO:0000256" key="12">
    <source>
        <dbReference type="ARBA" id="ARBA00023268"/>
    </source>
</evidence>
<evidence type="ECO:0000256" key="14">
    <source>
        <dbReference type="ARBA" id="ARBA00044632"/>
    </source>
</evidence>
<evidence type="ECO:0000256" key="4">
    <source>
        <dbReference type="ARBA" id="ARBA00022723"/>
    </source>
</evidence>
<name>A0A0S2THX0_9GAMM</name>
<dbReference type="GO" id="GO:0008270">
    <property type="term" value="F:zinc ion binding"/>
    <property type="evidence" value="ECO:0007669"/>
    <property type="project" value="UniProtKB-UniRule"/>
</dbReference>
<evidence type="ECO:0000256" key="3">
    <source>
        <dbReference type="ARBA" id="ARBA00011245"/>
    </source>
</evidence>
<dbReference type="SUPFAM" id="SSF57716">
    <property type="entry name" value="Glucocorticoid receptor-like (DNA-binding domain)"/>
    <property type="match status" value="1"/>
</dbReference>
<dbReference type="PROSITE" id="PS51068">
    <property type="entry name" value="FPG_CAT"/>
    <property type="match status" value="1"/>
</dbReference>
<feature type="binding site" evidence="15">
    <location>
        <position position="152"/>
    </location>
    <ligand>
        <name>DNA</name>
        <dbReference type="ChEBI" id="CHEBI:16991"/>
    </ligand>
</feature>
<dbReference type="EC" id="3.2.2.23" evidence="15"/>
<comment type="subunit">
    <text evidence="3 15">Monomer.</text>
</comment>
<keyword evidence="19" id="KW-1185">Reference proteome</keyword>
<dbReference type="EMBL" id="CP013099">
    <property type="protein sequence ID" value="ALP54673.1"/>
    <property type="molecule type" value="Genomic_DNA"/>
</dbReference>
<dbReference type="PANTHER" id="PTHR22993:SF9">
    <property type="entry name" value="FORMAMIDOPYRIMIDINE-DNA GLYCOSYLASE"/>
    <property type="match status" value="1"/>
</dbReference>
<comment type="catalytic activity">
    <reaction evidence="1 15">
        <text>Hydrolysis of DNA containing ring-opened 7-methylguanine residues, releasing 2,6-diamino-4-hydroxy-5-(N-methyl)formamidopyrimidine.</text>
        <dbReference type="EC" id="3.2.2.23"/>
    </reaction>
</comment>
<dbReference type="Pfam" id="PF06827">
    <property type="entry name" value="zf-FPG_IleRS"/>
    <property type="match status" value="1"/>
</dbReference>
<keyword evidence="12 15" id="KW-0511">Multifunctional enzyme</keyword>
<dbReference type="GO" id="GO:0034039">
    <property type="term" value="F:8-oxo-7,8-dihydroguanine DNA N-glycosylase activity"/>
    <property type="evidence" value="ECO:0007669"/>
    <property type="project" value="TreeGrafter"/>
</dbReference>
<dbReference type="FunFam" id="1.10.8.50:FF:000003">
    <property type="entry name" value="Formamidopyrimidine-DNA glycosylase"/>
    <property type="match status" value="1"/>
</dbReference>
<keyword evidence="13 15" id="KW-0326">Glycosidase</keyword>
<evidence type="ECO:0000256" key="7">
    <source>
        <dbReference type="ARBA" id="ARBA00022801"/>
    </source>
</evidence>
<reference evidence="18" key="1">
    <citation type="submission" date="2015-10" db="EMBL/GenBank/DDBJ databases">
        <title>Description of Candidatus Tenderia electrophaga gen. nov, sp. nov., an Uncultivated Electroautotroph from a Biocathode Enrichment.</title>
        <authorList>
            <person name="Eddie B.J."/>
            <person name="Malanoski A.P."/>
            <person name="Wang Z."/>
            <person name="Hall R.J."/>
            <person name="Oh S.D."/>
            <person name="Heiner C."/>
            <person name="Lin B."/>
            <person name="Strycharz-Glaven S.M."/>
        </authorList>
    </citation>
    <scope>NUCLEOTIDE SEQUENCE [LARGE SCALE GENOMIC DNA]</scope>
    <source>
        <strain evidence="18">NRL1</strain>
    </source>
</reference>
<dbReference type="SUPFAM" id="SSF46946">
    <property type="entry name" value="S13-like H2TH domain"/>
    <property type="match status" value="1"/>
</dbReference>
<evidence type="ECO:0000256" key="1">
    <source>
        <dbReference type="ARBA" id="ARBA00001668"/>
    </source>
</evidence>
<dbReference type="SMART" id="SM01232">
    <property type="entry name" value="H2TH"/>
    <property type="match status" value="1"/>
</dbReference>
<dbReference type="HAMAP" id="MF_00103">
    <property type="entry name" value="Fapy_DNA_glycosyl"/>
    <property type="match status" value="1"/>
</dbReference>
<feature type="domain" description="Formamidopyrimidine-DNA glycosylase catalytic" evidence="17">
    <location>
        <begin position="2"/>
        <end position="113"/>
    </location>
</feature>
<evidence type="ECO:0000256" key="6">
    <source>
        <dbReference type="ARBA" id="ARBA00022771"/>
    </source>
</evidence>
<evidence type="ECO:0000259" key="17">
    <source>
        <dbReference type="PROSITE" id="PS51068"/>
    </source>
</evidence>
<dbReference type="SUPFAM" id="SSF81624">
    <property type="entry name" value="N-terminal domain of MutM-like DNA repair proteins"/>
    <property type="match status" value="1"/>
</dbReference>
<dbReference type="KEGG" id="tee:Tel_00395"/>
<dbReference type="GO" id="GO:0003684">
    <property type="term" value="F:damaged DNA binding"/>
    <property type="evidence" value="ECO:0007669"/>
    <property type="project" value="InterPro"/>
</dbReference>
<dbReference type="Gene3D" id="1.10.8.50">
    <property type="match status" value="1"/>
</dbReference>
<evidence type="ECO:0000256" key="8">
    <source>
        <dbReference type="ARBA" id="ARBA00022833"/>
    </source>
</evidence>
<dbReference type="PANTHER" id="PTHR22993">
    <property type="entry name" value="FORMAMIDOPYRIMIDINE-DNA GLYCOSYLASE"/>
    <property type="match status" value="1"/>
</dbReference>
<feature type="active site" description="Schiff-base intermediate with DNA" evidence="15">
    <location>
        <position position="2"/>
    </location>
</feature>
<feature type="binding site" evidence="15">
    <location>
        <position position="91"/>
    </location>
    <ligand>
        <name>DNA</name>
        <dbReference type="ChEBI" id="CHEBI:16991"/>
    </ligand>
</feature>
<dbReference type="InterPro" id="IPR012319">
    <property type="entry name" value="FPG_cat"/>
</dbReference>
<dbReference type="InterPro" id="IPR020629">
    <property type="entry name" value="FPG_Glyclase"/>
</dbReference>
<evidence type="ECO:0000313" key="19">
    <source>
        <dbReference type="Proteomes" id="UP000055136"/>
    </source>
</evidence>
<evidence type="ECO:0000313" key="18">
    <source>
        <dbReference type="EMBL" id="ALP54673.1"/>
    </source>
</evidence>
<accession>A0A0S2THX0</accession>
<evidence type="ECO:0000256" key="11">
    <source>
        <dbReference type="ARBA" id="ARBA00023239"/>
    </source>
</evidence>
<sequence length="271" mass="30025">MPELPEVETTRSGIAPNVEGRAVAEVVLRRRKLRYPVPRALLVELPGQVIEQVERRAKYLLLRSAAGTVLIHLGMSGSLRLMAAATPAEKHDHIDIVLDNGQALRLRDPRRFGAVLWLSGDPLQHRLLASLGPEPLSEGFDADYLYQRSRRRKQAVKQFIMDSHTVVGVGNIYASEALFRAGIRPQLAAGRLSRLRCEALVAAIKAVLGLAIEQGGTTLRDFVDGGGKPGYFKQRLQVYGRVGEPCLQCEKPIKQLRQGQRASYYCPACQR</sequence>
<feature type="active site" description="Proton donor" evidence="15">
    <location>
        <position position="3"/>
    </location>
</feature>
<dbReference type="NCBIfam" id="TIGR00577">
    <property type="entry name" value="fpg"/>
    <property type="match status" value="1"/>
</dbReference>
<dbReference type="Gene3D" id="3.20.190.10">
    <property type="entry name" value="MutM-like, N-terminal"/>
    <property type="match status" value="1"/>
</dbReference>
<dbReference type="SMART" id="SM00898">
    <property type="entry name" value="Fapy_DNA_glyco"/>
    <property type="match status" value="1"/>
</dbReference>
<keyword evidence="5 15" id="KW-0227">DNA damage</keyword>
<keyword evidence="9 15" id="KW-0238">DNA-binding</keyword>
<dbReference type="Pfam" id="PF06831">
    <property type="entry name" value="H2TH"/>
    <property type="match status" value="1"/>
</dbReference>
<evidence type="ECO:0000256" key="10">
    <source>
        <dbReference type="ARBA" id="ARBA00023204"/>
    </source>
</evidence>
<dbReference type="AlphaFoldDB" id="A0A0S2THX0"/>
<evidence type="ECO:0000256" key="5">
    <source>
        <dbReference type="ARBA" id="ARBA00022763"/>
    </source>
</evidence>
<dbReference type="PROSITE" id="PS51066">
    <property type="entry name" value="ZF_FPG_2"/>
    <property type="match status" value="1"/>
</dbReference>
<keyword evidence="11 15" id="KW-0456">Lyase</keyword>
<evidence type="ECO:0000256" key="13">
    <source>
        <dbReference type="ARBA" id="ARBA00023295"/>
    </source>
</evidence>
<evidence type="ECO:0000256" key="15">
    <source>
        <dbReference type="HAMAP-Rule" id="MF_00103"/>
    </source>
</evidence>
<comment type="function">
    <text evidence="15">Involved in base excision repair of DNA damaged by oxidation or by mutagenic agents. Acts as DNA glycosylase that recognizes and removes damaged bases. Has a preference for oxidized purines, such as 7,8-dihydro-8-oxoguanine (8-oxoG). Has AP (apurinic/apyrimidinic) lyase activity and introduces nicks in the DNA strand. Cleaves the DNA backbone by beta-delta elimination to generate a single-strand break at the site of the removed base with both 3'- and 5'-phosphates.</text>
</comment>
<dbReference type="InterPro" id="IPR000214">
    <property type="entry name" value="Znf_DNA_glyclase/AP_lyase"/>
</dbReference>
<dbReference type="FunFam" id="3.20.190.10:FF:000001">
    <property type="entry name" value="Formamidopyrimidine-DNA glycosylase"/>
    <property type="match status" value="1"/>
</dbReference>
<comment type="cofactor">
    <cofactor evidence="15">
        <name>Zn(2+)</name>
        <dbReference type="ChEBI" id="CHEBI:29105"/>
    </cofactor>
    <text evidence="15">Binds 1 zinc ion per subunit.</text>
</comment>
<dbReference type="Pfam" id="PF01149">
    <property type="entry name" value="Fapy_DNA_glyco"/>
    <property type="match status" value="1"/>
</dbReference>
<comment type="similarity">
    <text evidence="2 15">Belongs to the FPG family.</text>
</comment>
<organism evidence="18 19">
    <name type="scientific">Candidatus Tenderia electrophaga</name>
    <dbReference type="NCBI Taxonomy" id="1748243"/>
    <lineage>
        <taxon>Bacteria</taxon>
        <taxon>Pseudomonadati</taxon>
        <taxon>Pseudomonadota</taxon>
        <taxon>Gammaproteobacteria</taxon>
        <taxon>Candidatus Tenderiales</taxon>
        <taxon>Candidatus Tenderiaceae</taxon>
        <taxon>Candidatus Tenderia</taxon>
    </lineage>
</organism>
<keyword evidence="8 15" id="KW-0862">Zinc</keyword>
<feature type="active site" description="Proton donor; for delta-elimination activity" evidence="15">
    <location>
        <position position="261"/>
    </location>
</feature>
<feature type="domain" description="FPG-type" evidence="16">
    <location>
        <begin position="237"/>
        <end position="271"/>
    </location>
</feature>
<dbReference type="NCBIfam" id="NF002211">
    <property type="entry name" value="PRK01103.1"/>
    <property type="match status" value="1"/>
</dbReference>
<dbReference type="EC" id="4.2.99.18" evidence="15"/>
<dbReference type="InterPro" id="IPR015886">
    <property type="entry name" value="H2TH_FPG"/>
</dbReference>
<feature type="binding site" evidence="15">
    <location>
        <position position="110"/>
    </location>
    <ligand>
        <name>DNA</name>
        <dbReference type="ChEBI" id="CHEBI:16991"/>
    </ligand>
</feature>
<feature type="active site" description="Proton donor; for beta-elimination activity" evidence="15">
    <location>
        <position position="58"/>
    </location>
</feature>